<name>A0A7G8LI39_9CAUD</name>
<gene>
    <name evidence="1" type="primary">120</name>
    <name evidence="1" type="ORF">SEA_REINDEER_120</name>
</gene>
<organism evidence="1 2">
    <name type="scientific">Mycobacterium phage Reindeer</name>
    <dbReference type="NCBI Taxonomy" id="2762283"/>
    <lineage>
        <taxon>Viruses</taxon>
        <taxon>Duplodnaviria</taxon>
        <taxon>Heunggongvirae</taxon>
        <taxon>Uroviricota</taxon>
        <taxon>Caudoviricetes</taxon>
        <taxon>Vilmaviridae</taxon>
        <taxon>Mclasvirinae</taxon>
        <taxon>Bongovirus</taxon>
        <taxon>Bongovirus reindeer</taxon>
    </lineage>
</organism>
<accession>A0A7G8LI39</accession>
<reference evidence="1 2" key="1">
    <citation type="submission" date="2020-06" db="EMBL/GenBank/DDBJ databases">
        <authorList>
            <person name="Spencer C.E."/>
            <person name="Frederick G.D."/>
            <person name="Baliraine F.N."/>
            <person name="Favela G."/>
            <person name="Farmer V."/>
            <person name="Galindo A."/>
            <person name="Garlena R.A."/>
            <person name="Russell D.A."/>
            <person name="Pope W.H."/>
            <person name="Jacobs-Sera D."/>
            <person name="Hatfull G.F."/>
        </authorList>
    </citation>
    <scope>NUCLEOTIDE SEQUENCE [LARGE SCALE GENOMIC DNA]</scope>
</reference>
<dbReference type="GeneID" id="63210864"/>
<dbReference type="RefSeq" id="YP_010014162.1">
    <property type="nucleotide sequence ID" value="NC_053516.1"/>
</dbReference>
<dbReference type="Proteomes" id="UP000515841">
    <property type="component" value="Segment"/>
</dbReference>
<dbReference type="Pfam" id="PF24206">
    <property type="entry name" value="DUF7429"/>
    <property type="match status" value="1"/>
</dbReference>
<dbReference type="EMBL" id="MT658803">
    <property type="protein sequence ID" value="QNJ56911.1"/>
    <property type="molecule type" value="Genomic_DNA"/>
</dbReference>
<protein>
    <submittedName>
        <fullName evidence="1">Uncharacterized protein</fullName>
    </submittedName>
</protein>
<proteinExistence type="predicted"/>
<dbReference type="KEGG" id="vg:63210864"/>
<dbReference type="InterPro" id="IPR055852">
    <property type="entry name" value="DUF7429"/>
</dbReference>
<keyword evidence="2" id="KW-1185">Reference proteome</keyword>
<evidence type="ECO:0000313" key="2">
    <source>
        <dbReference type="Proteomes" id="UP000515841"/>
    </source>
</evidence>
<evidence type="ECO:0000313" key="1">
    <source>
        <dbReference type="EMBL" id="QNJ56911.1"/>
    </source>
</evidence>
<sequence length="60" mass="6830">MGDRRCHSKGLSLMILKVKVLGFEVLTVELESDEGPGVQLTAVDKGVKGMSHWWFRRMNR</sequence>